<evidence type="ECO:0000256" key="4">
    <source>
        <dbReference type="RuleBase" id="RU004514"/>
    </source>
</evidence>
<dbReference type="PIRSF" id="PIRSF004848">
    <property type="entry name" value="YBL036c_PLPDEIII"/>
    <property type="match status" value="1"/>
</dbReference>
<dbReference type="Gene3D" id="3.20.20.10">
    <property type="entry name" value="Alanine racemase"/>
    <property type="match status" value="1"/>
</dbReference>
<dbReference type="PROSITE" id="PS01211">
    <property type="entry name" value="UPF0001"/>
    <property type="match status" value="1"/>
</dbReference>
<sequence length="262" mass="27682">MLSIFQQWQDTGNRVKQAALAAGREPSDVMILAVSKTQPAESVIEAWRAGAHGFGENYVQEAESKIVTVRRLLADEIGHRLPGNSAIPAGIGAPQWHFIGPLQSNKTRTVAELFDWVHSVERLKIAERLSAQRPAGLAPLQLCVQVNVSGEASKSGAAPAEAGELCLAVARLPNVELRGLMAIPEPEADPARQHRPFAALRALAGDIRARLAVELPEAAARFDQLSMGMSGDLEAAIAEGATIVRVGTAIFGARAAKAAPGA</sequence>
<dbReference type="HAMAP" id="MF_02087">
    <property type="entry name" value="PLP_homeostasis"/>
    <property type="match status" value="1"/>
</dbReference>
<dbReference type="GO" id="GO:0030170">
    <property type="term" value="F:pyridoxal phosphate binding"/>
    <property type="evidence" value="ECO:0007669"/>
    <property type="project" value="UniProtKB-UniRule"/>
</dbReference>
<dbReference type="Pfam" id="PF01168">
    <property type="entry name" value="Ala_racemase_N"/>
    <property type="match status" value="1"/>
</dbReference>
<reference evidence="7" key="1">
    <citation type="journal article" date="2016" name="J. Biosci. Bioeng.">
        <title>Ophthalmic acid accumulation in an Escherichia coli mutant lacking the conserved pyridoxal 5'-phosphate-binding protein YggS.</title>
        <authorList>
            <person name="Ito T."/>
            <person name="Yamauchi A."/>
            <person name="Hemmi H."/>
            <person name="Yoshimura T."/>
        </authorList>
    </citation>
    <scope>NUCLEOTIDE SEQUENCE</scope>
</reference>
<feature type="modified residue" description="N6-(pyridoxal phosphate)lysine" evidence="2 3">
    <location>
        <position position="36"/>
    </location>
</feature>
<name>A0A8B6X8S4_9BURK</name>
<dbReference type="NCBIfam" id="TIGR00044">
    <property type="entry name" value="YggS family pyridoxal phosphate-dependent enzyme"/>
    <property type="match status" value="1"/>
</dbReference>
<dbReference type="RefSeq" id="WP_051378020.1">
    <property type="nucleotide sequence ID" value="NZ_AXWS01000007.1"/>
</dbReference>
<dbReference type="AlphaFoldDB" id="A0A8B6X8S4"/>
<evidence type="ECO:0000256" key="1">
    <source>
        <dbReference type="ARBA" id="ARBA00022898"/>
    </source>
</evidence>
<dbReference type="InterPro" id="IPR029066">
    <property type="entry name" value="PLP-binding_barrel"/>
</dbReference>
<dbReference type="PANTHER" id="PTHR10146:SF14">
    <property type="entry name" value="PYRIDOXAL PHOSPHATE HOMEOSTASIS PROTEIN"/>
    <property type="match status" value="1"/>
</dbReference>
<comment type="cofactor">
    <cofactor evidence="3">
        <name>pyridoxal 5'-phosphate</name>
        <dbReference type="ChEBI" id="CHEBI:597326"/>
    </cofactor>
</comment>
<evidence type="ECO:0000256" key="3">
    <source>
        <dbReference type="PIRSR" id="PIRSR004848-1"/>
    </source>
</evidence>
<feature type="domain" description="Alanine racemase N-terminal" evidence="5">
    <location>
        <begin position="28"/>
        <end position="254"/>
    </location>
</feature>
<evidence type="ECO:0000259" key="5">
    <source>
        <dbReference type="Pfam" id="PF01168"/>
    </source>
</evidence>
<comment type="function">
    <text evidence="2">Pyridoxal 5'-phosphate (PLP)-binding protein, which is involved in PLP homeostasis.</text>
</comment>
<dbReference type="InterPro" id="IPR001608">
    <property type="entry name" value="Ala_racemase_N"/>
</dbReference>
<proteinExistence type="inferred from homology"/>
<comment type="similarity">
    <text evidence="2 4">Belongs to the pyridoxal phosphate-binding protein YggS/PROSC family.</text>
</comment>
<evidence type="ECO:0000313" key="6">
    <source>
        <dbReference type="Proteomes" id="UP000675920"/>
    </source>
</evidence>
<dbReference type="CDD" id="cd06824">
    <property type="entry name" value="PLPDE_III_Yggs_like"/>
    <property type="match status" value="1"/>
</dbReference>
<evidence type="ECO:0000256" key="2">
    <source>
        <dbReference type="HAMAP-Rule" id="MF_02087"/>
    </source>
</evidence>
<protein>
    <recommendedName>
        <fullName evidence="2">Pyridoxal phosphate homeostasis protein</fullName>
        <shortName evidence="2">PLP homeostasis protein</shortName>
    </recommendedName>
</protein>
<reference evidence="7" key="2">
    <citation type="submission" date="2025-08" db="UniProtKB">
        <authorList>
            <consortium name="RefSeq"/>
        </authorList>
    </citation>
    <scope>IDENTIFICATION</scope>
</reference>
<evidence type="ECO:0000313" key="7">
    <source>
        <dbReference type="RefSeq" id="WP_051378020.1"/>
    </source>
</evidence>
<dbReference type="PANTHER" id="PTHR10146">
    <property type="entry name" value="PROLINE SYNTHETASE CO-TRANSCRIBED BACTERIAL HOMOLOG PROTEIN"/>
    <property type="match status" value="1"/>
</dbReference>
<keyword evidence="1 2" id="KW-0663">Pyridoxal phosphate</keyword>
<accession>A0A8B6X8S4</accession>
<dbReference type="SUPFAM" id="SSF51419">
    <property type="entry name" value="PLP-binding barrel"/>
    <property type="match status" value="1"/>
</dbReference>
<dbReference type="OrthoDB" id="9804072at2"/>
<dbReference type="Proteomes" id="UP000675920">
    <property type="component" value="Unplaced"/>
</dbReference>
<dbReference type="InterPro" id="IPR011078">
    <property type="entry name" value="PyrdxlP_homeostasis"/>
</dbReference>
<keyword evidence="6" id="KW-1185">Reference proteome</keyword>
<organism evidence="6 7">
    <name type="scientific">Derxia gummosa DSM 723</name>
    <dbReference type="NCBI Taxonomy" id="1121388"/>
    <lineage>
        <taxon>Bacteria</taxon>
        <taxon>Pseudomonadati</taxon>
        <taxon>Pseudomonadota</taxon>
        <taxon>Betaproteobacteria</taxon>
        <taxon>Burkholderiales</taxon>
        <taxon>Alcaligenaceae</taxon>
        <taxon>Derxia</taxon>
    </lineage>
</organism>